<feature type="compositionally biased region" description="Basic and acidic residues" evidence="1">
    <location>
        <begin position="200"/>
        <end position="209"/>
    </location>
</feature>
<evidence type="ECO:0000313" key="3">
    <source>
        <dbReference type="EMBL" id="WPB02856.1"/>
    </source>
</evidence>
<gene>
    <name evidence="2" type="ORF">CB0940_06939</name>
    <name evidence="3" type="ORF">RHO25_007492</name>
</gene>
<name>A0A2G5H7Y1_CERBT</name>
<evidence type="ECO:0000313" key="2">
    <source>
        <dbReference type="EMBL" id="PIA88638.1"/>
    </source>
</evidence>
<evidence type="ECO:0000313" key="4">
    <source>
        <dbReference type="Proteomes" id="UP000230605"/>
    </source>
</evidence>
<feature type="region of interest" description="Disordered" evidence="1">
    <location>
        <begin position="116"/>
        <end position="154"/>
    </location>
</feature>
<proteinExistence type="predicted"/>
<protein>
    <submittedName>
        <fullName evidence="2">Uncharacterized protein</fullName>
    </submittedName>
</protein>
<dbReference type="EMBL" id="LKMD01000108">
    <property type="protein sequence ID" value="PIA88638.1"/>
    <property type="molecule type" value="Genomic_DNA"/>
</dbReference>
<feature type="region of interest" description="Disordered" evidence="1">
    <location>
        <begin position="180"/>
        <end position="254"/>
    </location>
</feature>
<dbReference type="Proteomes" id="UP001302367">
    <property type="component" value="Chromosome 5"/>
</dbReference>
<evidence type="ECO:0000313" key="5">
    <source>
        <dbReference type="Proteomes" id="UP001302367"/>
    </source>
</evidence>
<dbReference type="OrthoDB" id="3640637at2759"/>
<feature type="compositionally biased region" description="Polar residues" evidence="1">
    <location>
        <begin position="119"/>
        <end position="130"/>
    </location>
</feature>
<evidence type="ECO:0000256" key="1">
    <source>
        <dbReference type="SAM" id="MobiDB-lite"/>
    </source>
</evidence>
<dbReference type="EMBL" id="CP134188">
    <property type="protein sequence ID" value="WPB02856.1"/>
    <property type="molecule type" value="Genomic_DNA"/>
</dbReference>
<feature type="compositionally biased region" description="Low complexity" evidence="1">
    <location>
        <begin position="44"/>
        <end position="59"/>
    </location>
</feature>
<reference evidence="3 5" key="2">
    <citation type="submission" date="2023-09" db="EMBL/GenBank/DDBJ databases">
        <title>Complete-Gapless Cercospora beticola genome.</title>
        <authorList>
            <person name="Wyatt N.A."/>
            <person name="Spanner R.E."/>
            <person name="Bolton M.D."/>
        </authorList>
    </citation>
    <scope>NUCLEOTIDE SEQUENCE [LARGE SCALE GENOMIC DNA]</scope>
    <source>
        <strain evidence="3">Cb09-40</strain>
    </source>
</reference>
<feature type="compositionally biased region" description="Polar residues" evidence="1">
    <location>
        <begin position="63"/>
        <end position="73"/>
    </location>
</feature>
<sequence length="273" mass="29381">MDNVLFYGERDEATRRQVRSAAAAHSHRIGPRKPKAALKQPKDTAATTTKRRSTQQQQKPRSDLSSPPATSIPQDAKVQDPHRASASVGASAGVLRPQQAIANNRHVQPAGMAGLNLHSHAQSPPRSSPDQPYVSGVVSPSSRPTSSPDLSQRLPQYSWTEYPRYALSSNHMQSLDMLADAASTAREAGSRSPAESSLPDLRHFEKSAEGRPILPPLVGIQQHPSVGGAEGGRPSSTGPQDNNRRPDVDAPRYNSCIEFLQHARPQVNSPSPG</sequence>
<keyword evidence="5" id="KW-1185">Reference proteome</keyword>
<feature type="region of interest" description="Disordered" evidence="1">
    <location>
        <begin position="1"/>
        <end position="89"/>
    </location>
</feature>
<dbReference type="Proteomes" id="UP000230605">
    <property type="component" value="Chromosome 5"/>
</dbReference>
<organism evidence="2 4">
    <name type="scientific">Cercospora beticola</name>
    <name type="common">Sugarbeet leaf spot fungus</name>
    <dbReference type="NCBI Taxonomy" id="122368"/>
    <lineage>
        <taxon>Eukaryota</taxon>
        <taxon>Fungi</taxon>
        <taxon>Dikarya</taxon>
        <taxon>Ascomycota</taxon>
        <taxon>Pezizomycotina</taxon>
        <taxon>Dothideomycetes</taxon>
        <taxon>Dothideomycetidae</taxon>
        <taxon>Mycosphaerellales</taxon>
        <taxon>Mycosphaerellaceae</taxon>
        <taxon>Cercospora</taxon>
    </lineage>
</organism>
<accession>A0A2G5H7Y1</accession>
<dbReference type="AlphaFoldDB" id="A0A2G5H7Y1"/>
<feature type="compositionally biased region" description="Basic residues" evidence="1">
    <location>
        <begin position="25"/>
        <end position="36"/>
    </location>
</feature>
<reference evidence="2 4" key="1">
    <citation type="submission" date="2015-10" db="EMBL/GenBank/DDBJ databases">
        <title>The cercosporin biosynthetic gene cluster was horizontally transferred to several fungal lineages and shown to be expanded in Cercospora beticola based on microsynteny with recipient genomes.</title>
        <authorList>
            <person name="De Jonge R."/>
            <person name="Ebert M.K."/>
            <person name="Suttle J.C."/>
            <person name="Jurick Ii W.M."/>
            <person name="Secor G.A."/>
            <person name="Thomma B.P."/>
            <person name="Van De Peer Y."/>
            <person name="Bolton M.D."/>
        </authorList>
    </citation>
    <scope>NUCLEOTIDE SEQUENCE [LARGE SCALE GENOMIC DNA]</scope>
    <source>
        <strain evidence="2 4">09-40</strain>
    </source>
</reference>
<feature type="compositionally biased region" description="Low complexity" evidence="1">
    <location>
        <begin position="132"/>
        <end position="151"/>
    </location>
</feature>